<dbReference type="AlphaFoldDB" id="A0A0R3UCG3"/>
<name>A0A0R3UCG3_MESCO</name>
<sequence>MRAVIVALLAVLLITAVSAQNIRTRVKTFLAKAEDFFDNDELGQRWAQLIDDFKVLVKDSKKRCRPPPPK</sequence>
<organism evidence="2 3">
    <name type="scientific">Mesocestoides corti</name>
    <name type="common">Flatworm</name>
    <dbReference type="NCBI Taxonomy" id="53468"/>
    <lineage>
        <taxon>Eukaryota</taxon>
        <taxon>Metazoa</taxon>
        <taxon>Spiralia</taxon>
        <taxon>Lophotrochozoa</taxon>
        <taxon>Platyhelminthes</taxon>
        <taxon>Cestoda</taxon>
        <taxon>Eucestoda</taxon>
        <taxon>Cyclophyllidea</taxon>
        <taxon>Mesocestoididae</taxon>
        <taxon>Mesocestoides</taxon>
    </lineage>
</organism>
<keyword evidence="3" id="KW-1185">Reference proteome</keyword>
<evidence type="ECO:0000256" key="1">
    <source>
        <dbReference type="SAM" id="SignalP"/>
    </source>
</evidence>
<accession>A0A0R3UCG3</accession>
<proteinExistence type="predicted"/>
<evidence type="ECO:0000313" key="2">
    <source>
        <dbReference type="EMBL" id="VDD78609.1"/>
    </source>
</evidence>
<dbReference type="EMBL" id="UXSR01001945">
    <property type="protein sequence ID" value="VDD78609.1"/>
    <property type="molecule type" value="Genomic_DNA"/>
</dbReference>
<gene>
    <name evidence="2" type="ORF">MCOS_LOCUS4612</name>
</gene>
<feature type="chain" id="PRO_5030017489" evidence="1">
    <location>
        <begin position="20"/>
        <end position="70"/>
    </location>
</feature>
<evidence type="ECO:0000313" key="3">
    <source>
        <dbReference type="Proteomes" id="UP000267029"/>
    </source>
</evidence>
<keyword evidence="1" id="KW-0732">Signal</keyword>
<protein>
    <submittedName>
        <fullName evidence="2">Uncharacterized protein</fullName>
    </submittedName>
</protein>
<dbReference type="Proteomes" id="UP000267029">
    <property type="component" value="Unassembled WGS sequence"/>
</dbReference>
<reference evidence="2 3" key="1">
    <citation type="submission" date="2018-10" db="EMBL/GenBank/DDBJ databases">
        <authorList>
            <consortium name="Pathogen Informatics"/>
        </authorList>
    </citation>
    <scope>NUCLEOTIDE SEQUENCE [LARGE SCALE GENOMIC DNA]</scope>
</reference>
<feature type="signal peptide" evidence="1">
    <location>
        <begin position="1"/>
        <end position="19"/>
    </location>
</feature>